<accession>A0A3M0CH28</accession>
<keyword evidence="3 6" id="KW-0227">DNA damage</keyword>
<keyword evidence="1 6" id="KW-0540">Nuclease</keyword>
<dbReference type="SUPFAM" id="SSF52980">
    <property type="entry name" value="Restriction endonuclease-like"/>
    <property type="match status" value="1"/>
</dbReference>
<dbReference type="RefSeq" id="WP_121938850.1">
    <property type="nucleotide sequence ID" value="NZ_REFR01000011.1"/>
</dbReference>
<comment type="caution">
    <text evidence="7">The sequence shown here is derived from an EMBL/GenBank/DDBJ whole genome shotgun (WGS) entry which is preliminary data.</text>
</comment>
<keyword evidence="2 6" id="KW-0255">Endonuclease</keyword>
<dbReference type="FunCoup" id="A0A3M0CH28">
    <property type="interactions" value="34"/>
</dbReference>
<protein>
    <recommendedName>
        <fullName evidence="6">Very short patch repair endonuclease</fullName>
        <ecNumber evidence="6">3.1.-.-</ecNumber>
    </recommendedName>
</protein>
<evidence type="ECO:0000313" key="7">
    <source>
        <dbReference type="EMBL" id="RMB08107.1"/>
    </source>
</evidence>
<evidence type="ECO:0000256" key="1">
    <source>
        <dbReference type="ARBA" id="ARBA00022722"/>
    </source>
</evidence>
<keyword evidence="8" id="KW-1185">Reference proteome</keyword>
<dbReference type="GO" id="GO:0004519">
    <property type="term" value="F:endonuclease activity"/>
    <property type="evidence" value="ECO:0007669"/>
    <property type="project" value="UniProtKB-KW"/>
</dbReference>
<evidence type="ECO:0000256" key="3">
    <source>
        <dbReference type="ARBA" id="ARBA00022763"/>
    </source>
</evidence>
<dbReference type="InterPro" id="IPR011335">
    <property type="entry name" value="Restrct_endonuc-II-like"/>
</dbReference>
<dbReference type="AlphaFoldDB" id="A0A3M0CH28"/>
<dbReference type="Proteomes" id="UP000271227">
    <property type="component" value="Unassembled WGS sequence"/>
</dbReference>
<dbReference type="Gene3D" id="3.40.960.10">
    <property type="entry name" value="VSR Endonuclease"/>
    <property type="match status" value="1"/>
</dbReference>
<dbReference type="Pfam" id="PF03852">
    <property type="entry name" value="Vsr"/>
    <property type="match status" value="1"/>
</dbReference>
<gene>
    <name evidence="7" type="ORF">BXY39_2203</name>
</gene>
<dbReference type="NCBIfam" id="TIGR00632">
    <property type="entry name" value="vsr"/>
    <property type="match status" value="1"/>
</dbReference>
<evidence type="ECO:0000313" key="8">
    <source>
        <dbReference type="Proteomes" id="UP000271227"/>
    </source>
</evidence>
<dbReference type="PIRSF" id="PIRSF018267">
    <property type="entry name" value="VSR_endonuc"/>
    <property type="match status" value="1"/>
</dbReference>
<sequence>MTDHVTRAKRRAIMQAVRSKNTGPELIVRRAAHGLGLRFRLHRKDLPGTPDLVFPKRRTVIFVHGCYWHRHKGCSKATMPKTNVEFWRDKFERNVARDEQITKALEAAGWRVAVIWQCQAKTIDKARLHLQKIFSNSNYI</sequence>
<dbReference type="GO" id="GO:0016787">
    <property type="term" value="F:hydrolase activity"/>
    <property type="evidence" value="ECO:0007669"/>
    <property type="project" value="UniProtKB-KW"/>
</dbReference>
<dbReference type="InParanoid" id="A0A3M0CH28"/>
<dbReference type="EMBL" id="REFR01000011">
    <property type="protein sequence ID" value="RMB08107.1"/>
    <property type="molecule type" value="Genomic_DNA"/>
</dbReference>
<organism evidence="7 8">
    <name type="scientific">Eilatimonas milleporae</name>
    <dbReference type="NCBI Taxonomy" id="911205"/>
    <lineage>
        <taxon>Bacteria</taxon>
        <taxon>Pseudomonadati</taxon>
        <taxon>Pseudomonadota</taxon>
        <taxon>Alphaproteobacteria</taxon>
        <taxon>Kordiimonadales</taxon>
        <taxon>Kordiimonadaceae</taxon>
        <taxon>Eilatimonas</taxon>
    </lineage>
</organism>
<proteinExistence type="inferred from homology"/>
<comment type="function">
    <text evidence="6">May nick specific sequences that contain T:G mispairs resulting from m5C-deamination.</text>
</comment>
<dbReference type="InterPro" id="IPR004603">
    <property type="entry name" value="DNA_mismatch_endonuc_vsr"/>
</dbReference>
<evidence type="ECO:0000256" key="5">
    <source>
        <dbReference type="ARBA" id="ARBA00023204"/>
    </source>
</evidence>
<name>A0A3M0CH28_9PROT</name>
<dbReference type="OrthoDB" id="9801520at2"/>
<comment type="similarity">
    <text evidence="6">Belongs to the vsr family.</text>
</comment>
<evidence type="ECO:0000256" key="6">
    <source>
        <dbReference type="PIRNR" id="PIRNR018267"/>
    </source>
</evidence>
<keyword evidence="5 6" id="KW-0234">DNA repair</keyword>
<keyword evidence="4 6" id="KW-0378">Hydrolase</keyword>
<reference evidence="7 8" key="1">
    <citation type="submission" date="2018-10" db="EMBL/GenBank/DDBJ databases">
        <title>Genomic Encyclopedia of Archaeal and Bacterial Type Strains, Phase II (KMG-II): from individual species to whole genera.</title>
        <authorList>
            <person name="Goeker M."/>
        </authorList>
    </citation>
    <scope>NUCLEOTIDE SEQUENCE [LARGE SCALE GENOMIC DNA]</scope>
    <source>
        <strain evidence="7 8">DSM 25217</strain>
    </source>
</reference>
<dbReference type="GO" id="GO:0006298">
    <property type="term" value="P:mismatch repair"/>
    <property type="evidence" value="ECO:0007669"/>
    <property type="project" value="UniProtKB-UniRule"/>
</dbReference>
<evidence type="ECO:0000256" key="4">
    <source>
        <dbReference type="ARBA" id="ARBA00022801"/>
    </source>
</evidence>
<evidence type="ECO:0000256" key="2">
    <source>
        <dbReference type="ARBA" id="ARBA00022759"/>
    </source>
</evidence>
<dbReference type="EC" id="3.1.-.-" evidence="6"/>
<dbReference type="CDD" id="cd00221">
    <property type="entry name" value="Vsr"/>
    <property type="match status" value="1"/>
</dbReference>